<gene>
    <name evidence="4" type="ORF">PFCIRM138_03950</name>
</gene>
<dbReference type="RefSeq" id="WP_013161799.1">
    <property type="nucleotide sequence ID" value="NZ_CP010341.1"/>
</dbReference>
<dbReference type="AlphaFoldDB" id="A0A068VXM5"/>
<evidence type="ECO:0000259" key="3">
    <source>
        <dbReference type="PROSITE" id="PS50006"/>
    </source>
</evidence>
<accession>A0A068VXM5</accession>
<dbReference type="SUPFAM" id="SSF49879">
    <property type="entry name" value="SMAD/FHA domain"/>
    <property type="match status" value="1"/>
</dbReference>
<feature type="domain" description="FHA" evidence="3">
    <location>
        <begin position="84"/>
        <end position="134"/>
    </location>
</feature>
<evidence type="ECO:0000256" key="1">
    <source>
        <dbReference type="ARBA" id="ARBA00022553"/>
    </source>
</evidence>
<protein>
    <submittedName>
        <fullName evidence="4">Forkhead-associated protein</fullName>
    </submittedName>
</protein>
<keyword evidence="2" id="KW-0812">Transmembrane</keyword>
<keyword evidence="2" id="KW-0472">Membrane</keyword>
<dbReference type="PROSITE" id="PS50006">
    <property type="entry name" value="FHA_DOMAIN"/>
    <property type="match status" value="1"/>
</dbReference>
<dbReference type="InterPro" id="IPR000253">
    <property type="entry name" value="FHA_dom"/>
</dbReference>
<dbReference type="PATRIC" id="fig|66712.6.peg.1895"/>
<dbReference type="InterPro" id="IPR008984">
    <property type="entry name" value="SMAD_FHA_dom_sf"/>
</dbReference>
<reference evidence="4" key="1">
    <citation type="submission" date="2014-08" db="EMBL/GenBank/DDBJ databases">
        <authorList>
            <person name="Falentin Helene"/>
        </authorList>
    </citation>
    <scope>NUCLEOTIDE SEQUENCE</scope>
</reference>
<keyword evidence="2" id="KW-1133">Transmembrane helix</keyword>
<dbReference type="Gene3D" id="2.60.200.20">
    <property type="match status" value="1"/>
</dbReference>
<dbReference type="CDD" id="cd00060">
    <property type="entry name" value="FHA"/>
    <property type="match status" value="1"/>
</dbReference>
<feature type="transmembrane region" description="Helical" evidence="2">
    <location>
        <begin position="6"/>
        <end position="25"/>
    </location>
</feature>
<dbReference type="KEGG" id="pfre:RM25_1867"/>
<proteinExistence type="predicted"/>
<dbReference type="EMBL" id="LM676438">
    <property type="protein sequence ID" value="CEP27573.1"/>
    <property type="molecule type" value="Genomic_DNA"/>
</dbReference>
<sequence>MTGILLATIKVAYLVLMWLFILFVANTIRGDLIGRTVTNGGIVAAGLKQAARKRREKPKRRELQHLVVVAGNQTGTRVDLPGALVLGRATDSGFDLDDDYASSHHARLYPQDDGRWVIEDLQSTNGTYVNGVRIVQPTLVGAKDVIRIGRTQLKLER</sequence>
<dbReference type="Pfam" id="PF00498">
    <property type="entry name" value="FHA"/>
    <property type="match status" value="1"/>
</dbReference>
<dbReference type="InterPro" id="IPR050923">
    <property type="entry name" value="Cell_Proc_Reg/RNA_Proc"/>
</dbReference>
<dbReference type="GeneID" id="61221456"/>
<dbReference type="PANTHER" id="PTHR23308">
    <property type="entry name" value="NUCLEAR INHIBITOR OF PROTEIN PHOSPHATASE-1"/>
    <property type="match status" value="1"/>
</dbReference>
<organism evidence="4">
    <name type="scientific">Propionibacterium freudenreichii subsp. freudenreichii</name>
    <dbReference type="NCBI Taxonomy" id="66712"/>
    <lineage>
        <taxon>Bacteria</taxon>
        <taxon>Bacillati</taxon>
        <taxon>Actinomycetota</taxon>
        <taxon>Actinomycetes</taxon>
        <taxon>Propionibacteriales</taxon>
        <taxon>Propionibacteriaceae</taxon>
        <taxon>Propionibacterium</taxon>
    </lineage>
</organism>
<evidence type="ECO:0000256" key="2">
    <source>
        <dbReference type="SAM" id="Phobius"/>
    </source>
</evidence>
<dbReference type="SMART" id="SM00240">
    <property type="entry name" value="FHA"/>
    <property type="match status" value="1"/>
</dbReference>
<name>A0A068VXM5_PROFF</name>
<keyword evidence="1" id="KW-0597">Phosphoprotein</keyword>
<evidence type="ECO:0000313" key="4">
    <source>
        <dbReference type="EMBL" id="CEP27573.1"/>
    </source>
</evidence>